<evidence type="ECO:0000313" key="5">
    <source>
        <dbReference type="Proteomes" id="UP000288227"/>
    </source>
</evidence>
<evidence type="ECO:0000256" key="2">
    <source>
        <dbReference type="SAM" id="SignalP"/>
    </source>
</evidence>
<dbReference type="InterPro" id="IPR031778">
    <property type="entry name" value="Sortilin_N"/>
</dbReference>
<accession>A0A401UBF2</accession>
<organism evidence="4 5">
    <name type="scientific">Chryseotalea sanaruensis</name>
    <dbReference type="NCBI Taxonomy" id="2482724"/>
    <lineage>
        <taxon>Bacteria</taxon>
        <taxon>Pseudomonadati</taxon>
        <taxon>Bacteroidota</taxon>
        <taxon>Cytophagia</taxon>
        <taxon>Cytophagales</taxon>
        <taxon>Chryseotaleaceae</taxon>
        <taxon>Chryseotalea</taxon>
    </lineage>
</organism>
<feature type="domain" description="Sortilin N-terminal" evidence="3">
    <location>
        <begin position="135"/>
        <end position="257"/>
    </location>
</feature>
<sequence length="944" mass="104671">MKNLFIFSVLLIPILAYSQASTEAEISASYQVRKQMAETSLLKNFPARNVGPTIQGGRIVDIDVNLKNTKEFYLGYASGGIFKTVNNGISFEPIFDHNDALGIGDLVLSQQNTNTLYVGTGEKNSSRSSYAGSGVYKTTDGGKTWTNLGLTNTQHISRIVLDPNNDNIVYVAALGSLYSKNKERGIFKSIDGGKTWKHTLYLSDSVGVIDLVINPQNPKQLIAASWDRSRQASNFKGNGEGSAIYRSEDGGETWSKSIAGFPEGKQVGRIGLDVCLNSPNVIYAIHDNQGEIPDASAKKTTDKTDALTFENFKSMSNEDLLKLDDKKLETFLRENGFPRKYNSTVVKADVKANKYTGKAIAEYFGADANANLFNTKIIGAEVYRSDDSGSTWKKMNSYDLDGVFYTYGYYFAEIKVTPSNPDVVYIYGVPMLKSKNGGVTWHRLDTLRGVQSIHVDHHSVWVNPQDPQHVLLGNDGGLYQSYDEGANWSHINNMSVGQFYTVSADMETPYNIYGGLQDNGVLKGSSKSIPNQTEHWEEISGGDGMYVVPDPRNSRLVYTGYQFGNYTRIDNGKRTRITPPHNIGEAPYRWNWRTPLMLSKHNPDILYMTSQFVHRSMNKGENFETISPDLTKNVKQGNVPLSTIASFTESGLKFGLLYAGSDDGNLWVSKNAGGSWENITTGLPANKWISSVFASPHDEATVFVSLNGYREDDFKTYLFQSNDYGKTWKGIKGNLPESVANVIIQDPVNASLLFCGLDNGTYASLDGGSTWHFFNNMLNVASYDMMVHPRENELIVGTHGRSVYVADVKPLQQLKGNVKDKAVVAFAAESTRHSERWGQKAFAWDKVYEPKVTVLYYCSKANTNLSVEILDEKNNVVRKINTIGAQGFNNFNWDLKIQKTETAVKGKSKKAAPTNPELIFAGKGKYKIKFNAGTESSETAIEVR</sequence>
<dbReference type="PANTHER" id="PTHR43739">
    <property type="entry name" value="XYLOGLUCANASE (EUROFUNG)"/>
    <property type="match status" value="1"/>
</dbReference>
<dbReference type="GO" id="GO:0010411">
    <property type="term" value="P:xyloglucan metabolic process"/>
    <property type="evidence" value="ECO:0007669"/>
    <property type="project" value="TreeGrafter"/>
</dbReference>
<feature type="signal peptide" evidence="2">
    <location>
        <begin position="1"/>
        <end position="20"/>
    </location>
</feature>
<dbReference type="Proteomes" id="UP000288227">
    <property type="component" value="Unassembled WGS sequence"/>
</dbReference>
<evidence type="ECO:0000313" key="4">
    <source>
        <dbReference type="EMBL" id="GCC52209.1"/>
    </source>
</evidence>
<evidence type="ECO:0000259" key="3">
    <source>
        <dbReference type="Pfam" id="PF15902"/>
    </source>
</evidence>
<dbReference type="Gene3D" id="2.60.40.4070">
    <property type="match status" value="1"/>
</dbReference>
<name>A0A401UBF2_9BACT</name>
<dbReference type="Pfam" id="PF15902">
    <property type="entry name" value="Sortilin-Vps10"/>
    <property type="match status" value="1"/>
</dbReference>
<dbReference type="CDD" id="cd15482">
    <property type="entry name" value="Sialidase_non-viral"/>
    <property type="match status" value="2"/>
</dbReference>
<reference evidence="4 5" key="1">
    <citation type="submission" date="2018-11" db="EMBL/GenBank/DDBJ databases">
        <title>Chryseotalea sanarue gen. nov., sp., nov., a member of the family Cytophagaceae, isolated from a brackish lake in Hamamatsu Japan.</title>
        <authorList>
            <person name="Maejima Y."/>
            <person name="Iino T."/>
            <person name="Muraguchi Y."/>
            <person name="Fukuda K."/>
            <person name="Ohkuma M."/>
            <person name="Moriuchi R."/>
            <person name="Dohra H."/>
            <person name="Kimbara K."/>
            <person name="Shintani M."/>
        </authorList>
    </citation>
    <scope>NUCLEOTIDE SEQUENCE [LARGE SCALE GENOMIC DNA]</scope>
    <source>
        <strain evidence="4 5">Ys</strain>
    </source>
</reference>
<keyword evidence="5" id="KW-1185">Reference proteome</keyword>
<dbReference type="AlphaFoldDB" id="A0A401UBF2"/>
<dbReference type="PANTHER" id="PTHR43739:SF5">
    <property type="entry name" value="EXO-ALPHA-SIALIDASE"/>
    <property type="match status" value="1"/>
</dbReference>
<dbReference type="InterPro" id="IPR002860">
    <property type="entry name" value="BNR_rpt"/>
</dbReference>
<keyword evidence="2" id="KW-0732">Signal</keyword>
<dbReference type="EMBL" id="BHXQ01000004">
    <property type="protein sequence ID" value="GCC52209.1"/>
    <property type="molecule type" value="Genomic_DNA"/>
</dbReference>
<dbReference type="Pfam" id="PF15899">
    <property type="entry name" value="BNR_6"/>
    <property type="match status" value="1"/>
</dbReference>
<proteinExistence type="predicted"/>
<dbReference type="GO" id="GO:0016787">
    <property type="term" value="F:hydrolase activity"/>
    <property type="evidence" value="ECO:0007669"/>
    <property type="project" value="UniProtKB-KW"/>
</dbReference>
<comment type="caution">
    <text evidence="4">The sequence shown here is derived from an EMBL/GenBank/DDBJ whole genome shotgun (WGS) entry which is preliminary data.</text>
</comment>
<dbReference type="Gene3D" id="2.130.10.10">
    <property type="entry name" value="YVTN repeat-like/Quinoprotein amine dehydrogenase"/>
    <property type="match status" value="3"/>
</dbReference>
<dbReference type="InterPro" id="IPR015943">
    <property type="entry name" value="WD40/YVTN_repeat-like_dom_sf"/>
</dbReference>
<dbReference type="OrthoDB" id="9757809at2"/>
<keyword evidence="1" id="KW-0677">Repeat</keyword>
<evidence type="ECO:0000256" key="1">
    <source>
        <dbReference type="ARBA" id="ARBA00022737"/>
    </source>
</evidence>
<feature type="chain" id="PRO_5019209136" evidence="2">
    <location>
        <begin position="21"/>
        <end position="944"/>
    </location>
</feature>
<protein>
    <submittedName>
        <fullName evidence="4">Glycosyl hydrolase</fullName>
    </submittedName>
</protein>
<keyword evidence="4" id="KW-0378">Hydrolase</keyword>
<dbReference type="RefSeq" id="WP_127122854.1">
    <property type="nucleotide sequence ID" value="NZ_BHXQ01000004.1"/>
</dbReference>
<gene>
    <name evidence="4" type="ORF">SanaruYs_24450</name>
</gene>
<dbReference type="SUPFAM" id="SSF110296">
    <property type="entry name" value="Oligoxyloglucan reducing end-specific cellobiohydrolase"/>
    <property type="match status" value="2"/>
</dbReference>
<dbReference type="InterPro" id="IPR052025">
    <property type="entry name" value="Xyloglucanase_GH74"/>
</dbReference>